<sequence>TVGLDDVRRRISIIPQDPVLFTGTMRSNLDRFGDYSDAEIWSALEQVS</sequence>
<dbReference type="GO" id="GO:0042626">
    <property type="term" value="F:ATPase-coupled transmembrane transporter activity"/>
    <property type="evidence" value="ECO:0007669"/>
    <property type="project" value="TreeGrafter"/>
</dbReference>
<dbReference type="AlphaFoldDB" id="A0A8S3CI10"/>
<proteinExistence type="predicted"/>
<evidence type="ECO:0000313" key="4">
    <source>
        <dbReference type="Proteomes" id="UP000676336"/>
    </source>
</evidence>
<dbReference type="PANTHER" id="PTHR24223">
    <property type="entry name" value="ATP-BINDING CASSETTE SUB-FAMILY C"/>
    <property type="match status" value="1"/>
</dbReference>
<protein>
    <submittedName>
        <fullName evidence="3">Uncharacterized protein</fullName>
    </submittedName>
</protein>
<evidence type="ECO:0000313" key="3">
    <source>
        <dbReference type="EMBL" id="CAF4917405.1"/>
    </source>
</evidence>
<evidence type="ECO:0000256" key="1">
    <source>
        <dbReference type="ARBA" id="ARBA00022741"/>
    </source>
</evidence>
<keyword evidence="2" id="KW-0067">ATP-binding</keyword>
<comment type="caution">
    <text evidence="3">The sequence shown here is derived from an EMBL/GenBank/DDBJ whole genome shotgun (WGS) entry which is preliminary data.</text>
</comment>
<feature type="non-terminal residue" evidence="3">
    <location>
        <position position="1"/>
    </location>
</feature>
<dbReference type="Proteomes" id="UP000676336">
    <property type="component" value="Unassembled WGS sequence"/>
</dbReference>
<dbReference type="GO" id="GO:0005524">
    <property type="term" value="F:ATP binding"/>
    <property type="evidence" value="ECO:0007669"/>
    <property type="project" value="UniProtKB-KW"/>
</dbReference>
<dbReference type="Gene3D" id="3.40.50.300">
    <property type="entry name" value="P-loop containing nucleotide triphosphate hydrolases"/>
    <property type="match status" value="1"/>
</dbReference>
<reference evidence="3" key="1">
    <citation type="submission" date="2021-02" db="EMBL/GenBank/DDBJ databases">
        <authorList>
            <person name="Nowell W R."/>
        </authorList>
    </citation>
    <scope>NUCLEOTIDE SEQUENCE</scope>
</reference>
<evidence type="ECO:0000256" key="2">
    <source>
        <dbReference type="ARBA" id="ARBA00022840"/>
    </source>
</evidence>
<keyword evidence="1" id="KW-0547">Nucleotide-binding</keyword>
<name>A0A8S3CI10_9BILA</name>
<dbReference type="GO" id="GO:0016020">
    <property type="term" value="C:membrane"/>
    <property type="evidence" value="ECO:0007669"/>
    <property type="project" value="TreeGrafter"/>
</dbReference>
<gene>
    <name evidence="3" type="ORF">SMN809_LOCUS52533</name>
</gene>
<organism evidence="3 4">
    <name type="scientific">Rotaria magnacalcarata</name>
    <dbReference type="NCBI Taxonomy" id="392030"/>
    <lineage>
        <taxon>Eukaryota</taxon>
        <taxon>Metazoa</taxon>
        <taxon>Spiralia</taxon>
        <taxon>Gnathifera</taxon>
        <taxon>Rotifera</taxon>
        <taxon>Eurotatoria</taxon>
        <taxon>Bdelloidea</taxon>
        <taxon>Philodinida</taxon>
        <taxon>Philodinidae</taxon>
        <taxon>Rotaria</taxon>
    </lineage>
</organism>
<accession>A0A8S3CI10</accession>
<dbReference type="EMBL" id="CAJOBI010178669">
    <property type="protein sequence ID" value="CAF4917405.1"/>
    <property type="molecule type" value="Genomic_DNA"/>
</dbReference>
<dbReference type="SUPFAM" id="SSF52540">
    <property type="entry name" value="P-loop containing nucleoside triphosphate hydrolases"/>
    <property type="match status" value="1"/>
</dbReference>
<dbReference type="InterPro" id="IPR027417">
    <property type="entry name" value="P-loop_NTPase"/>
</dbReference>
<dbReference type="InterPro" id="IPR050173">
    <property type="entry name" value="ABC_transporter_C-like"/>
</dbReference>